<feature type="compositionally biased region" description="Basic and acidic residues" evidence="1">
    <location>
        <begin position="14"/>
        <end position="26"/>
    </location>
</feature>
<evidence type="ECO:0000313" key="2">
    <source>
        <dbReference type="EMBL" id="THU42279.1"/>
    </source>
</evidence>
<evidence type="ECO:0000256" key="1">
    <source>
        <dbReference type="SAM" id="MobiDB-lite"/>
    </source>
</evidence>
<feature type="region of interest" description="Disordered" evidence="1">
    <location>
        <begin position="14"/>
        <end position="75"/>
    </location>
</feature>
<feature type="compositionally biased region" description="Polar residues" evidence="1">
    <location>
        <begin position="31"/>
        <end position="42"/>
    </location>
</feature>
<proteinExistence type="predicted"/>
<gene>
    <name evidence="2" type="ORF">C4D60_Mb00t19920</name>
</gene>
<reference evidence="2 3" key="1">
    <citation type="journal article" date="2019" name="Nat. Plants">
        <title>Genome sequencing of Musa balbisiana reveals subgenome evolution and function divergence in polyploid bananas.</title>
        <authorList>
            <person name="Yao X."/>
        </authorList>
    </citation>
    <scope>NUCLEOTIDE SEQUENCE [LARGE SCALE GENOMIC DNA]</scope>
    <source>
        <strain evidence="3">cv. DH-PKW</strain>
        <tissue evidence="2">Leaves</tissue>
    </source>
</reference>
<organism evidence="2 3">
    <name type="scientific">Musa balbisiana</name>
    <name type="common">Banana</name>
    <dbReference type="NCBI Taxonomy" id="52838"/>
    <lineage>
        <taxon>Eukaryota</taxon>
        <taxon>Viridiplantae</taxon>
        <taxon>Streptophyta</taxon>
        <taxon>Embryophyta</taxon>
        <taxon>Tracheophyta</taxon>
        <taxon>Spermatophyta</taxon>
        <taxon>Magnoliopsida</taxon>
        <taxon>Liliopsida</taxon>
        <taxon>Zingiberales</taxon>
        <taxon>Musaceae</taxon>
        <taxon>Musa</taxon>
    </lineage>
</organism>
<protein>
    <submittedName>
        <fullName evidence="2">Uncharacterized protein</fullName>
    </submittedName>
</protein>
<keyword evidence="3" id="KW-1185">Reference proteome</keyword>
<name>A0A4S8I425_MUSBA</name>
<dbReference type="EMBL" id="PYDT01001980">
    <property type="protein sequence ID" value="THU42279.1"/>
    <property type="molecule type" value="Genomic_DNA"/>
</dbReference>
<evidence type="ECO:0000313" key="3">
    <source>
        <dbReference type="Proteomes" id="UP000317650"/>
    </source>
</evidence>
<accession>A0A4S8I425</accession>
<sequence>MKDSHLAKWDCLKEDSEQFKRKPPDKHVKHYSNSETSTQSKQRNIKEGVEEKTTGTKTGYQLSSSNNNSWKRLCH</sequence>
<feature type="compositionally biased region" description="Polar residues" evidence="1">
    <location>
        <begin position="60"/>
        <end position="75"/>
    </location>
</feature>
<dbReference type="AlphaFoldDB" id="A0A4S8I425"/>
<comment type="caution">
    <text evidence="2">The sequence shown here is derived from an EMBL/GenBank/DDBJ whole genome shotgun (WGS) entry which is preliminary data.</text>
</comment>
<dbReference type="Proteomes" id="UP000317650">
    <property type="component" value="Unassembled WGS sequence"/>
</dbReference>
<feature type="compositionally biased region" description="Basic and acidic residues" evidence="1">
    <location>
        <begin position="44"/>
        <end position="54"/>
    </location>
</feature>